<feature type="transmembrane region" description="Helical" evidence="2">
    <location>
        <begin position="146"/>
        <end position="167"/>
    </location>
</feature>
<dbReference type="Proteomes" id="UP000637774">
    <property type="component" value="Unassembled WGS sequence"/>
</dbReference>
<sequence>MMEVLEWLVLVVIIGFQARAFWQGRQDSAQLAALFPPGSGLRLTRHQDEVTGQQVDVLLVVGATPEFEAVIQDTNAYLLKNKGTADFDILQSIAERRAVALDSEVQSGTSAPLFIGLMGTFLGAILGLAGLLAGGGKFDEVGIQGFLRGVTVAMIGSLMGLGLTLWGNTLYKAARRQSEQRRNDYCTFLQVQLLPILHSDMAGSLGTLKAVLDSFNQEFLSKIYEFGPIVGALNANITVQKDFLAELQKVGYTEMANASIRVFDKVAESAHHFENFLGYQQELNQTLRNGQQVATTLTSLLGRLTGLEEGLNQVPALVQQHAGTVESQLRFFRQNQAEMDRLARQGEAFMDESYHKLAQVMRQRMAVLTTEADQAAGVLEDHFRKLNNDNVYERIVQYLSPFSEMPAQQRLLNQLQEKQAAQTAQALQRLEARLAADQALQQALVQQVTRTNAVQQALVQQVTRTNAVLELLTQRTWLQKMLGLQPKN</sequence>
<keyword evidence="2" id="KW-1133">Transmembrane helix</keyword>
<feature type="coiled-coil region" evidence="1">
    <location>
        <begin position="413"/>
        <end position="447"/>
    </location>
</feature>
<evidence type="ECO:0000313" key="3">
    <source>
        <dbReference type="EMBL" id="GGH83816.1"/>
    </source>
</evidence>
<comment type="caution">
    <text evidence="3">The sequence shown here is derived from an EMBL/GenBank/DDBJ whole genome shotgun (WGS) entry which is preliminary data.</text>
</comment>
<organism evidence="3 4">
    <name type="scientific">Hymenobacter frigidus</name>
    <dbReference type="NCBI Taxonomy" id="1524095"/>
    <lineage>
        <taxon>Bacteria</taxon>
        <taxon>Pseudomonadati</taxon>
        <taxon>Bacteroidota</taxon>
        <taxon>Cytophagia</taxon>
        <taxon>Cytophagales</taxon>
        <taxon>Hymenobacteraceae</taxon>
        <taxon>Hymenobacter</taxon>
    </lineage>
</organism>
<gene>
    <name evidence="3" type="ORF">GCM10011495_14290</name>
</gene>
<keyword evidence="4" id="KW-1185">Reference proteome</keyword>
<keyword evidence="1" id="KW-0175">Coiled coil</keyword>
<name>A0ABQ2A0E6_9BACT</name>
<evidence type="ECO:0000256" key="1">
    <source>
        <dbReference type="SAM" id="Coils"/>
    </source>
</evidence>
<evidence type="ECO:0000313" key="4">
    <source>
        <dbReference type="Proteomes" id="UP000637774"/>
    </source>
</evidence>
<dbReference type="EMBL" id="BMGY01000010">
    <property type="protein sequence ID" value="GGH83816.1"/>
    <property type="molecule type" value="Genomic_DNA"/>
</dbReference>
<dbReference type="RefSeq" id="WP_188561372.1">
    <property type="nucleotide sequence ID" value="NZ_BMGY01000010.1"/>
</dbReference>
<keyword evidence="2" id="KW-0472">Membrane</keyword>
<keyword evidence="2" id="KW-0812">Transmembrane</keyword>
<evidence type="ECO:0008006" key="5">
    <source>
        <dbReference type="Google" id="ProtNLM"/>
    </source>
</evidence>
<evidence type="ECO:0000256" key="2">
    <source>
        <dbReference type="SAM" id="Phobius"/>
    </source>
</evidence>
<proteinExistence type="predicted"/>
<reference evidence="4" key="1">
    <citation type="journal article" date="2019" name="Int. J. Syst. Evol. Microbiol.">
        <title>The Global Catalogue of Microorganisms (GCM) 10K type strain sequencing project: providing services to taxonomists for standard genome sequencing and annotation.</title>
        <authorList>
            <consortium name="The Broad Institute Genomics Platform"/>
            <consortium name="The Broad Institute Genome Sequencing Center for Infectious Disease"/>
            <person name="Wu L."/>
            <person name="Ma J."/>
        </authorList>
    </citation>
    <scope>NUCLEOTIDE SEQUENCE [LARGE SCALE GENOMIC DNA]</scope>
    <source>
        <strain evidence="4">CGMCC 1.14966</strain>
    </source>
</reference>
<feature type="transmembrane region" description="Helical" evidence="2">
    <location>
        <begin position="113"/>
        <end position="134"/>
    </location>
</feature>
<protein>
    <recommendedName>
        <fullName evidence="5">MotA/TolQ/ExbB proton channel domain-containing protein</fullName>
    </recommendedName>
</protein>
<accession>A0ABQ2A0E6</accession>